<dbReference type="GO" id="GO:0016020">
    <property type="term" value="C:membrane"/>
    <property type="evidence" value="ECO:0007669"/>
    <property type="project" value="UniProtKB-SubCell"/>
</dbReference>
<evidence type="ECO:0000256" key="1">
    <source>
        <dbReference type="PROSITE-ProRule" id="PRU00122"/>
    </source>
</evidence>
<dbReference type="SMART" id="SM00282">
    <property type="entry name" value="LamG"/>
    <property type="match status" value="2"/>
</dbReference>
<proteinExistence type="predicted"/>
<evidence type="ECO:0000259" key="2">
    <source>
        <dbReference type="PROSITE" id="PS50025"/>
    </source>
</evidence>
<feature type="domain" description="Laminin G" evidence="2">
    <location>
        <begin position="1"/>
        <end position="127"/>
    </location>
</feature>
<accession>A0A1B6E688</accession>
<reference evidence="4" key="1">
    <citation type="submission" date="2015-12" db="EMBL/GenBank/DDBJ databases">
        <title>De novo transcriptome assembly of four potential Pierce s Disease insect vectors from Arizona vineyards.</title>
        <authorList>
            <person name="Tassone E.E."/>
        </authorList>
    </citation>
    <scope>NUCLEOTIDE SEQUENCE</scope>
</reference>
<feature type="domain" description="Laminin G" evidence="2">
    <location>
        <begin position="162"/>
        <end position="340"/>
    </location>
</feature>
<dbReference type="Pfam" id="PF00054">
    <property type="entry name" value="Laminin_G_1"/>
    <property type="match status" value="2"/>
</dbReference>
<evidence type="ECO:0000313" key="3">
    <source>
        <dbReference type="EMBL" id="JAS24645.1"/>
    </source>
</evidence>
<dbReference type="CDD" id="cd00110">
    <property type="entry name" value="LamG"/>
    <property type="match status" value="2"/>
</dbReference>
<dbReference type="Gene3D" id="2.60.120.200">
    <property type="match status" value="2"/>
</dbReference>
<dbReference type="PROSITE" id="PS50025">
    <property type="entry name" value="LAM_G_DOMAIN"/>
    <property type="match status" value="2"/>
</dbReference>
<dbReference type="EMBL" id="GEDC01012653">
    <property type="protein sequence ID" value="JAS24645.1"/>
    <property type="molecule type" value="Transcribed_RNA"/>
</dbReference>
<name>A0A1B6E688_9HEMI</name>
<gene>
    <name evidence="3" type="ORF">g.22250</name>
    <name evidence="4" type="ORF">g.22251</name>
</gene>
<dbReference type="SUPFAM" id="SSF49899">
    <property type="entry name" value="Concanavalin A-like lectins/glucanases"/>
    <property type="match status" value="2"/>
</dbReference>
<organism evidence="4">
    <name type="scientific">Clastoptera arizonana</name>
    <name type="common">Arizona spittle bug</name>
    <dbReference type="NCBI Taxonomy" id="38151"/>
    <lineage>
        <taxon>Eukaryota</taxon>
        <taxon>Metazoa</taxon>
        <taxon>Ecdysozoa</taxon>
        <taxon>Arthropoda</taxon>
        <taxon>Hexapoda</taxon>
        <taxon>Insecta</taxon>
        <taxon>Pterygota</taxon>
        <taxon>Neoptera</taxon>
        <taxon>Paraneoptera</taxon>
        <taxon>Hemiptera</taxon>
        <taxon>Auchenorrhyncha</taxon>
        <taxon>Cercopoidea</taxon>
        <taxon>Clastopteridae</taxon>
        <taxon>Clastoptera</taxon>
    </lineage>
</organism>
<comment type="caution">
    <text evidence="1">Lacks conserved residue(s) required for the propagation of feature annotation.</text>
</comment>
<sequence length="341" mass="37761">MAVYMSDGHLEFTFDLGTGAATLRSNEPVTLGEWHELRLSRTGRLAVLQVDRRPPSQVLAPGAFTQLSLPLNLYIGGVPNFDMVSPKVRVRTSFVGCIQKVVINNHPLQILAEALAGVNVDNCPHPCVARPCGDHARCIPHHEAYKCECAHHCQEDTFEPTTTVATFTGTTFLHYTDPDIVHRLVSDTIGINMRFKTSMSSGLLLWSGRTDHSRSGSDFLALALKDGYVHLRYNLGSGEGLVTFNLTRVDDNHWHRLKATRDGQESWLTVDNGEPVSVRSPGKLKQLNTNTGLYIGGLEDMEVATNHRYHRGVKGCISDLILNSDYRVRLSWSSDVSDHCG</sequence>
<protein>
    <recommendedName>
        <fullName evidence="2">Laminin G domain-containing protein</fullName>
    </recommendedName>
</protein>
<dbReference type="AlphaFoldDB" id="A0A1B6E688"/>
<dbReference type="InterPro" id="IPR001791">
    <property type="entry name" value="Laminin_G"/>
</dbReference>
<dbReference type="EMBL" id="GEDC01003904">
    <property type="protein sequence ID" value="JAS33394.1"/>
    <property type="molecule type" value="Transcribed_RNA"/>
</dbReference>
<dbReference type="InterPro" id="IPR050372">
    <property type="entry name" value="Neurexin-related_CASP"/>
</dbReference>
<dbReference type="InterPro" id="IPR013320">
    <property type="entry name" value="ConA-like_dom_sf"/>
</dbReference>
<evidence type="ECO:0000313" key="4">
    <source>
        <dbReference type="EMBL" id="JAS33394.1"/>
    </source>
</evidence>
<dbReference type="PANTHER" id="PTHR15036">
    <property type="entry name" value="PIKACHURIN-LIKE PROTEIN"/>
    <property type="match status" value="1"/>
</dbReference>
<dbReference type="PANTHER" id="PTHR15036:SF85">
    <property type="entry name" value="SP2353, ISOFORM A"/>
    <property type="match status" value="1"/>
</dbReference>